<dbReference type="Proteomes" id="UP000828390">
    <property type="component" value="Unassembled WGS sequence"/>
</dbReference>
<dbReference type="AlphaFoldDB" id="A0A9D4CDV4"/>
<feature type="compositionally biased region" description="Polar residues" evidence="1">
    <location>
        <begin position="124"/>
        <end position="143"/>
    </location>
</feature>
<accession>A0A9D4CDV4</accession>
<evidence type="ECO:0000313" key="3">
    <source>
        <dbReference type="Proteomes" id="UP000828390"/>
    </source>
</evidence>
<dbReference type="EMBL" id="JAIWYP010000013">
    <property type="protein sequence ID" value="KAH3721725.1"/>
    <property type="molecule type" value="Genomic_DNA"/>
</dbReference>
<feature type="region of interest" description="Disordered" evidence="1">
    <location>
        <begin position="124"/>
        <end position="161"/>
    </location>
</feature>
<reference evidence="2" key="2">
    <citation type="submission" date="2020-11" db="EMBL/GenBank/DDBJ databases">
        <authorList>
            <person name="McCartney M.A."/>
            <person name="Auch B."/>
            <person name="Kono T."/>
            <person name="Mallez S."/>
            <person name="Becker A."/>
            <person name="Gohl D.M."/>
            <person name="Silverstein K.A.T."/>
            <person name="Koren S."/>
            <person name="Bechman K.B."/>
            <person name="Herman A."/>
            <person name="Abrahante J.E."/>
            <person name="Garbe J."/>
        </authorList>
    </citation>
    <scope>NUCLEOTIDE SEQUENCE</scope>
    <source>
        <strain evidence="2">Duluth1</strain>
        <tissue evidence="2">Whole animal</tissue>
    </source>
</reference>
<keyword evidence="3" id="KW-1185">Reference proteome</keyword>
<organism evidence="2 3">
    <name type="scientific">Dreissena polymorpha</name>
    <name type="common">Zebra mussel</name>
    <name type="synonym">Mytilus polymorpha</name>
    <dbReference type="NCBI Taxonomy" id="45954"/>
    <lineage>
        <taxon>Eukaryota</taxon>
        <taxon>Metazoa</taxon>
        <taxon>Spiralia</taxon>
        <taxon>Lophotrochozoa</taxon>
        <taxon>Mollusca</taxon>
        <taxon>Bivalvia</taxon>
        <taxon>Autobranchia</taxon>
        <taxon>Heteroconchia</taxon>
        <taxon>Euheterodonta</taxon>
        <taxon>Imparidentia</taxon>
        <taxon>Neoheterodontei</taxon>
        <taxon>Myida</taxon>
        <taxon>Dreissenoidea</taxon>
        <taxon>Dreissenidae</taxon>
        <taxon>Dreissena</taxon>
    </lineage>
</organism>
<proteinExistence type="predicted"/>
<gene>
    <name evidence="2" type="ORF">DPMN_064673</name>
</gene>
<protein>
    <submittedName>
        <fullName evidence="2">Uncharacterized protein</fullName>
    </submittedName>
</protein>
<sequence>MYLNIIRTRKVLRLIYTQYSGSNLHDNREVVGSDLHAYINSVECDLHTNREDVGFNLHDNTEDLGPDMYEDREILGSDLHEKREGIGSDLQIGGNDSLSKAGNELDDEDISFIHLLKCHKNPVENTTQQSDTQHSRTSTNLNYTIGKKCRRMEKKSDEKTS</sequence>
<reference evidence="2" key="1">
    <citation type="journal article" date="2019" name="bioRxiv">
        <title>The Genome of the Zebra Mussel, Dreissena polymorpha: A Resource for Invasive Species Research.</title>
        <authorList>
            <person name="McCartney M.A."/>
            <person name="Auch B."/>
            <person name="Kono T."/>
            <person name="Mallez S."/>
            <person name="Zhang Y."/>
            <person name="Obille A."/>
            <person name="Becker A."/>
            <person name="Abrahante J.E."/>
            <person name="Garbe J."/>
            <person name="Badalamenti J.P."/>
            <person name="Herman A."/>
            <person name="Mangelson H."/>
            <person name="Liachko I."/>
            <person name="Sullivan S."/>
            <person name="Sone E.D."/>
            <person name="Koren S."/>
            <person name="Silverstein K.A.T."/>
            <person name="Beckman K.B."/>
            <person name="Gohl D.M."/>
        </authorList>
    </citation>
    <scope>NUCLEOTIDE SEQUENCE</scope>
    <source>
        <strain evidence="2">Duluth1</strain>
        <tissue evidence="2">Whole animal</tissue>
    </source>
</reference>
<comment type="caution">
    <text evidence="2">The sequence shown here is derived from an EMBL/GenBank/DDBJ whole genome shotgun (WGS) entry which is preliminary data.</text>
</comment>
<name>A0A9D4CDV4_DREPO</name>
<evidence type="ECO:0000256" key="1">
    <source>
        <dbReference type="SAM" id="MobiDB-lite"/>
    </source>
</evidence>
<evidence type="ECO:0000313" key="2">
    <source>
        <dbReference type="EMBL" id="KAH3721725.1"/>
    </source>
</evidence>